<keyword evidence="6" id="KW-1185">Reference proteome</keyword>
<dbReference type="PROSITE" id="PS00972">
    <property type="entry name" value="USP_1"/>
    <property type="match status" value="1"/>
</dbReference>
<dbReference type="SMART" id="SM00450">
    <property type="entry name" value="RHOD"/>
    <property type="match status" value="1"/>
</dbReference>
<dbReference type="GO" id="GO:0016491">
    <property type="term" value="F:oxidoreductase activity"/>
    <property type="evidence" value="ECO:0007669"/>
    <property type="project" value="InterPro"/>
</dbReference>
<evidence type="ECO:0000256" key="1">
    <source>
        <dbReference type="SAM" id="MobiDB-lite"/>
    </source>
</evidence>
<dbReference type="Gene3D" id="2.30.110.10">
    <property type="entry name" value="Electron Transport, Fmn-binding Protein, Chain A"/>
    <property type="match status" value="1"/>
</dbReference>
<feature type="domain" description="FAD-binding FR-type" evidence="4">
    <location>
        <begin position="1111"/>
        <end position="1241"/>
    </location>
</feature>
<feature type="region of interest" description="Disordered" evidence="1">
    <location>
        <begin position="1"/>
        <end position="30"/>
    </location>
</feature>
<dbReference type="InterPro" id="IPR039261">
    <property type="entry name" value="FNR_nucleotide-bd"/>
</dbReference>
<dbReference type="PANTHER" id="PTHR42815">
    <property type="entry name" value="FAD-BINDING, PUTATIVE (AFU_ORTHOLOGUE AFUA_6G07600)-RELATED"/>
    <property type="match status" value="1"/>
</dbReference>
<name>A0A9P8RPY0_9PEZI</name>
<gene>
    <name evidence="5" type="ORF">GP486_004302</name>
</gene>
<dbReference type="PROSITE" id="PS00973">
    <property type="entry name" value="USP_2"/>
    <property type="match status" value="1"/>
</dbReference>
<dbReference type="SUPFAM" id="SSF63380">
    <property type="entry name" value="Riboflavin synthase domain-like"/>
    <property type="match status" value="1"/>
</dbReference>
<dbReference type="Pfam" id="PF00581">
    <property type="entry name" value="Rhodanese"/>
    <property type="match status" value="1"/>
</dbReference>
<dbReference type="Gene3D" id="2.40.30.10">
    <property type="entry name" value="Translation factors"/>
    <property type="match status" value="1"/>
</dbReference>
<evidence type="ECO:0000259" key="3">
    <source>
        <dbReference type="PROSITE" id="PS50235"/>
    </source>
</evidence>
<dbReference type="InterPro" id="IPR017938">
    <property type="entry name" value="Riboflavin_synthase-like_b-brl"/>
</dbReference>
<feature type="region of interest" description="Disordered" evidence="1">
    <location>
        <begin position="354"/>
        <end position="402"/>
    </location>
</feature>
<feature type="domain" description="USP" evidence="3">
    <location>
        <begin position="413"/>
        <end position="773"/>
    </location>
</feature>
<reference evidence="5" key="1">
    <citation type="submission" date="2021-03" db="EMBL/GenBank/DDBJ databases">
        <title>Comparative genomics and phylogenomic investigation of the class Geoglossomycetes provide insights into ecological specialization and systematics.</title>
        <authorList>
            <person name="Melie T."/>
            <person name="Pirro S."/>
            <person name="Miller A.N."/>
            <person name="Quandt A."/>
        </authorList>
    </citation>
    <scope>NUCLEOTIDE SEQUENCE</scope>
    <source>
        <strain evidence="5">CAQ_001_2017</strain>
    </source>
</reference>
<dbReference type="InterPro" id="IPR036873">
    <property type="entry name" value="Rhodanese-like_dom_sf"/>
</dbReference>
<dbReference type="PROSITE" id="PS51384">
    <property type="entry name" value="FAD_FR"/>
    <property type="match status" value="1"/>
</dbReference>
<dbReference type="Gene3D" id="3.40.50.80">
    <property type="entry name" value="Nucleotide-binding domain of ferredoxin-NADP reductase (FNR) module"/>
    <property type="match status" value="1"/>
</dbReference>
<dbReference type="CDD" id="cd02674">
    <property type="entry name" value="Peptidase_C19R"/>
    <property type="match status" value="1"/>
</dbReference>
<sequence length="1379" mass="154348">MPKAPSPTYSPARNLPAPANINPPRSTARSLVGPERRANLGHVMQTTTLAATPGGVDGNKTYLPQPTDGANGVTRTSRNPVDLPREVEITAKKLYNYINRGSNQLSVLLIDVRDREHFDEGHISSESIICIEPVVLRPDMSADQLEETFVLSPENEQALFSQRNQFDLVVYYDQSSNTSRYRGGPTANPQEKVLRALNQAIYEFSYSKPLQRPPVLLVGGLDAWVDLFGRQSLQTSNSAGTDGRRITHRRRTLEYEPLNQEEEKAWLARVQGDIQPPIPNENTALDEVEPDRRQDAHAPRDEDKWKRTYDDLLRHPDPSRTQESMTSIAPIVPHTASVVDLHMQTSSASEFEPLVPVAPSRPPPAVPRRSYGGVSERGPYQPTHQSLPPPIAPPRASQSDTISSYPRNSLGKTGLENLGNTCYMNSVIQCLSGTLPIRRYFQDGSYKRDIQLENEWGTKGLMPEIYASLIRHLWDSYDFISPKTFRDFCGRLRPDFKTSEQQDAAEFLTFLMDYLHEDLNTNSNRSPLKALNEAEERRRESLPIQIASRVEWDRRTHNNLSQISSRFSVQYASRLQCLTCNTTSTSYGTEYCIPLEIPAKGRIDIYECLKNYTKEERFEKENNWRCPSCKKIRESTRKITITRAPEILVINLKRFHNKGSQTTKIKTWVDFPLDGLDITPFVVPPIPSSDTRQWPARLSEPLLETTPPFRYGLYGVVNHYGSGVKSGHYIALRRVNPSTWAEFNDRHVTDIDPRTVVRAIHSSNTTMAFIHDTDLPWHPGEQTLHRLLQVPEHANPTSPFLTPRAGQILTISPLLALGTLDQNNNPWTTVWGGESGFSRPTGQSVITVRTLVDRAFDPVVEALSGKGEGIAKVAKEGEGMMVGGLGIFLERRIRVKLFGRTIAGTVKRTEVGKGEMELFVRIEQSLGNCPKYLNSKKIYPALPDPKLVSDSLPLPQKALDLVAKADLFFISSSNHLSDMDTNHRGGPPGFVRSITNSLEDGTVFVYPEYSGNQLYQTLGNLQTTPRAGIVFPDFDTGDVLYVTGTTEILMGKNADKLLPRSNLAVKVTVTAARFVEKGLAFRGELGERSPYNPPIRYLPTEKKGVNGLEEKIHTTAVLVRREDLTPTISRYRFRVTGAVEAGLEWKAGQHVALSFANELDRGYSHMRDDDPRSLNDDYLRTFTVSSSPIGAPISGNGGPAEDEFEITIRKVGTVTNFLSRQRAELALEVPLKGFGGEFVVEQNEGEHVAFIAGGVGITPLLAQLPTLDLSHFHLLWTIRADDLNLVNDLFVKYPKLSTSTSLFVTGVGASSKDTQNDLKQLSEGCSRIQNRRMLQEDVSDDALEVKEIHAWYICASTSLRKNLLAWLKGKEVFYEDFGY</sequence>
<comment type="caution">
    <text evidence="5">The sequence shown here is derived from an EMBL/GenBank/DDBJ whole genome shotgun (WGS) entry which is preliminary data.</text>
</comment>
<dbReference type="Pfam" id="PF00443">
    <property type="entry name" value="UCH"/>
    <property type="match status" value="1"/>
</dbReference>
<organism evidence="5 6">
    <name type="scientific">Trichoglossum hirsutum</name>
    <dbReference type="NCBI Taxonomy" id="265104"/>
    <lineage>
        <taxon>Eukaryota</taxon>
        <taxon>Fungi</taxon>
        <taxon>Dikarya</taxon>
        <taxon>Ascomycota</taxon>
        <taxon>Pezizomycotina</taxon>
        <taxon>Geoglossomycetes</taxon>
        <taxon>Geoglossales</taxon>
        <taxon>Geoglossaceae</taxon>
        <taxon>Trichoglossum</taxon>
    </lineage>
</organism>
<dbReference type="GO" id="GO:0016579">
    <property type="term" value="P:protein deubiquitination"/>
    <property type="evidence" value="ECO:0007669"/>
    <property type="project" value="InterPro"/>
</dbReference>
<dbReference type="InterPro" id="IPR001394">
    <property type="entry name" value="Peptidase_C19_UCH"/>
</dbReference>
<dbReference type="Proteomes" id="UP000750711">
    <property type="component" value="Unassembled WGS sequence"/>
</dbReference>
<dbReference type="Gene3D" id="3.40.250.10">
    <property type="entry name" value="Rhodanese-like domain"/>
    <property type="match status" value="1"/>
</dbReference>
<dbReference type="GO" id="GO:0004843">
    <property type="term" value="F:cysteine-type deubiquitinase activity"/>
    <property type="evidence" value="ECO:0007669"/>
    <property type="project" value="InterPro"/>
</dbReference>
<feature type="region of interest" description="Disordered" evidence="1">
    <location>
        <begin position="274"/>
        <end position="325"/>
    </location>
</feature>
<evidence type="ECO:0008006" key="7">
    <source>
        <dbReference type="Google" id="ProtNLM"/>
    </source>
</evidence>
<proteinExistence type="predicted"/>
<evidence type="ECO:0000313" key="6">
    <source>
        <dbReference type="Proteomes" id="UP000750711"/>
    </source>
</evidence>
<dbReference type="InterPro" id="IPR018200">
    <property type="entry name" value="USP_CS"/>
</dbReference>
<feature type="compositionally biased region" description="Basic and acidic residues" evidence="1">
    <location>
        <begin position="290"/>
        <end position="320"/>
    </location>
</feature>
<dbReference type="SUPFAM" id="SSF52821">
    <property type="entry name" value="Rhodanese/Cell cycle control phosphatase"/>
    <property type="match status" value="1"/>
</dbReference>
<feature type="domain" description="Rhodanese" evidence="2">
    <location>
        <begin position="107"/>
        <end position="233"/>
    </location>
</feature>
<dbReference type="InterPro" id="IPR038765">
    <property type="entry name" value="Papain-like_cys_pep_sf"/>
</dbReference>
<dbReference type="PROSITE" id="PS50206">
    <property type="entry name" value="RHODANESE_3"/>
    <property type="match status" value="1"/>
</dbReference>
<dbReference type="InterPro" id="IPR028889">
    <property type="entry name" value="USP"/>
</dbReference>
<evidence type="ECO:0000259" key="2">
    <source>
        <dbReference type="PROSITE" id="PS50206"/>
    </source>
</evidence>
<dbReference type="InterPro" id="IPR001763">
    <property type="entry name" value="Rhodanese-like_dom"/>
</dbReference>
<dbReference type="InterPro" id="IPR012349">
    <property type="entry name" value="Split_barrel_FMN-bd"/>
</dbReference>
<dbReference type="SUPFAM" id="SSF54001">
    <property type="entry name" value="Cysteine proteinases"/>
    <property type="match status" value="1"/>
</dbReference>
<dbReference type="Gene3D" id="3.90.70.10">
    <property type="entry name" value="Cysteine proteinases"/>
    <property type="match status" value="1"/>
</dbReference>
<protein>
    <recommendedName>
        <fullName evidence="7">USP domain-containing protein</fullName>
    </recommendedName>
</protein>
<dbReference type="PROSITE" id="PS50235">
    <property type="entry name" value="USP_3"/>
    <property type="match status" value="1"/>
</dbReference>
<evidence type="ECO:0000259" key="4">
    <source>
        <dbReference type="PROSITE" id="PS51384"/>
    </source>
</evidence>
<dbReference type="SUPFAM" id="SSF52343">
    <property type="entry name" value="Ferredoxin reductase-like, C-terminal NADP-linked domain"/>
    <property type="match status" value="1"/>
</dbReference>
<evidence type="ECO:0000313" key="5">
    <source>
        <dbReference type="EMBL" id="KAH0559164.1"/>
    </source>
</evidence>
<dbReference type="EMBL" id="JAGHQM010000661">
    <property type="protein sequence ID" value="KAH0559164.1"/>
    <property type="molecule type" value="Genomic_DNA"/>
</dbReference>
<dbReference type="InterPro" id="IPR017927">
    <property type="entry name" value="FAD-bd_FR_type"/>
</dbReference>
<accession>A0A9P8RPY0</accession>
<dbReference type="PANTHER" id="PTHR42815:SF2">
    <property type="entry name" value="FAD-BINDING, PUTATIVE (AFU_ORTHOLOGUE AFUA_6G07600)-RELATED"/>
    <property type="match status" value="1"/>
</dbReference>